<sequence length="209" mass="24226">MLSRMLSHKIRLLTDPPHSTQQGNIFQKDTSPDLNSTNHIANSVCRHTGHDLECDHYVVETIIEDGPPLSSTRSHNVVEGVLFRFLCDAHLPDQFQDFEYWTGILLEQHDGDIEPLPEQDHLHVGGSHLHRYYKARQGLVRRIQRKKLNPLLCRRLAKLNMGIRKHAKNTAPYHWNAFCDHMRQHECSADLGHSPRCANSRQENRTHQE</sequence>
<name>A0A9J6FV58_HAELO</name>
<comment type="caution">
    <text evidence="1">The sequence shown here is derived from an EMBL/GenBank/DDBJ whole genome shotgun (WGS) entry which is preliminary data.</text>
</comment>
<gene>
    <name evidence="1" type="ORF">HPB48_008126</name>
</gene>
<dbReference type="VEuPathDB" id="VectorBase:HLOH_048448"/>
<accession>A0A9J6FV58</accession>
<evidence type="ECO:0000313" key="2">
    <source>
        <dbReference type="Proteomes" id="UP000821853"/>
    </source>
</evidence>
<dbReference type="AlphaFoldDB" id="A0A9J6FV58"/>
<keyword evidence="2" id="KW-1185">Reference proteome</keyword>
<evidence type="ECO:0000313" key="1">
    <source>
        <dbReference type="EMBL" id="KAH9366687.1"/>
    </source>
</evidence>
<reference evidence="1 2" key="1">
    <citation type="journal article" date="2020" name="Cell">
        <title>Large-Scale Comparative Analyses of Tick Genomes Elucidate Their Genetic Diversity and Vector Capacities.</title>
        <authorList>
            <consortium name="Tick Genome and Microbiome Consortium (TIGMIC)"/>
            <person name="Jia N."/>
            <person name="Wang J."/>
            <person name="Shi W."/>
            <person name="Du L."/>
            <person name="Sun Y."/>
            <person name="Zhan W."/>
            <person name="Jiang J.F."/>
            <person name="Wang Q."/>
            <person name="Zhang B."/>
            <person name="Ji P."/>
            <person name="Bell-Sakyi L."/>
            <person name="Cui X.M."/>
            <person name="Yuan T.T."/>
            <person name="Jiang B.G."/>
            <person name="Yang W.F."/>
            <person name="Lam T.T."/>
            <person name="Chang Q.C."/>
            <person name="Ding S.J."/>
            <person name="Wang X.J."/>
            <person name="Zhu J.G."/>
            <person name="Ruan X.D."/>
            <person name="Zhao L."/>
            <person name="Wei J.T."/>
            <person name="Ye R.Z."/>
            <person name="Que T.C."/>
            <person name="Du C.H."/>
            <person name="Zhou Y.H."/>
            <person name="Cheng J.X."/>
            <person name="Dai P.F."/>
            <person name="Guo W.B."/>
            <person name="Han X.H."/>
            <person name="Huang E.J."/>
            <person name="Li L.F."/>
            <person name="Wei W."/>
            <person name="Gao Y.C."/>
            <person name="Liu J.Z."/>
            <person name="Shao H.Z."/>
            <person name="Wang X."/>
            <person name="Wang C.C."/>
            <person name="Yang T.C."/>
            <person name="Huo Q.B."/>
            <person name="Li W."/>
            <person name="Chen H.Y."/>
            <person name="Chen S.E."/>
            <person name="Zhou L.G."/>
            <person name="Ni X.B."/>
            <person name="Tian J.H."/>
            <person name="Sheng Y."/>
            <person name="Liu T."/>
            <person name="Pan Y.S."/>
            <person name="Xia L.Y."/>
            <person name="Li J."/>
            <person name="Zhao F."/>
            <person name="Cao W.C."/>
        </authorList>
    </citation>
    <scope>NUCLEOTIDE SEQUENCE [LARGE SCALE GENOMIC DNA]</scope>
    <source>
        <strain evidence="1">HaeL-2018</strain>
    </source>
</reference>
<dbReference type="Proteomes" id="UP000821853">
    <property type="component" value="Chromosome 2"/>
</dbReference>
<dbReference type="EMBL" id="JABSTR010000004">
    <property type="protein sequence ID" value="KAH9366687.1"/>
    <property type="molecule type" value="Genomic_DNA"/>
</dbReference>
<dbReference type="OrthoDB" id="6515678at2759"/>
<protein>
    <submittedName>
        <fullName evidence="1">Uncharacterized protein</fullName>
    </submittedName>
</protein>
<proteinExistence type="predicted"/>
<organism evidence="1 2">
    <name type="scientific">Haemaphysalis longicornis</name>
    <name type="common">Bush tick</name>
    <dbReference type="NCBI Taxonomy" id="44386"/>
    <lineage>
        <taxon>Eukaryota</taxon>
        <taxon>Metazoa</taxon>
        <taxon>Ecdysozoa</taxon>
        <taxon>Arthropoda</taxon>
        <taxon>Chelicerata</taxon>
        <taxon>Arachnida</taxon>
        <taxon>Acari</taxon>
        <taxon>Parasitiformes</taxon>
        <taxon>Ixodida</taxon>
        <taxon>Ixodoidea</taxon>
        <taxon>Ixodidae</taxon>
        <taxon>Haemaphysalinae</taxon>
        <taxon>Haemaphysalis</taxon>
    </lineage>
</organism>